<dbReference type="HOGENOM" id="CLU_2069068_0_0_9"/>
<proteinExistence type="predicted"/>
<accession>E3PY52</accession>
<keyword evidence="1" id="KW-1133">Transmembrane helix</keyword>
<name>E3PY52_ACESD</name>
<evidence type="ECO:0000313" key="2">
    <source>
        <dbReference type="EMBL" id="CBH21367.1"/>
    </source>
</evidence>
<keyword evidence="3" id="KW-1185">Reference proteome</keyword>
<dbReference type="BioCyc" id="CSTI499177:GJE9-1295-MONOMER"/>
<evidence type="ECO:0000313" key="3">
    <source>
        <dbReference type="Proteomes" id="UP000007041"/>
    </source>
</evidence>
<gene>
    <name evidence="2" type="ordered locus">CLOST_1247</name>
</gene>
<keyword evidence="1" id="KW-0472">Membrane</keyword>
<sequence length="118" mass="13967">MHIKDSHKESLDLSNLLLISVIFALFEITFFKQLLNQLSLFAIGRYFQIIYLFLESVISNSEIQGGITNEKFKSSGGNVSMRFNVDWKKRKHNFILYERCYYISRVSREKYEKKQLGN</sequence>
<keyword evidence="1" id="KW-0812">Transmembrane</keyword>
<dbReference type="AlphaFoldDB" id="E3PY52"/>
<feature type="transmembrane region" description="Helical" evidence="1">
    <location>
        <begin position="12"/>
        <end position="31"/>
    </location>
</feature>
<reference evidence="3" key="1">
    <citation type="journal article" date="2010" name="BMC Genomics">
        <title>Clostridium sticklandii, a specialist in amino acid degradation:revisiting its metabolism through its genome sequence.</title>
        <authorList>
            <person name="Fonknechten N."/>
            <person name="Chaussonnerie S."/>
            <person name="Tricot S."/>
            <person name="Lajus A."/>
            <person name="Andreesen J.R."/>
            <person name="Perchat N."/>
            <person name="Pelletier E."/>
            <person name="Gouyvenoux M."/>
            <person name="Barbe V."/>
            <person name="Salanoubat M."/>
            <person name="Le Paslier D."/>
            <person name="Weissenbach J."/>
            <person name="Cohen G.N."/>
            <person name="Kreimeyer A."/>
        </authorList>
    </citation>
    <scope>NUCLEOTIDE SEQUENCE [LARGE SCALE GENOMIC DNA]</scope>
    <source>
        <strain evidence="3">ATCC 12662 / DSM 519 / JCM 1433 / CCUG 9281 / NCIMB 10654 / HF</strain>
    </source>
</reference>
<protein>
    <submittedName>
        <fullName evidence="2">Uncharacterized protein</fullName>
    </submittedName>
</protein>
<organism evidence="2 3">
    <name type="scientific">Acetoanaerobium sticklandii (strain ATCC 12662 / DSM 519 / JCM 1433 / CCUG 9281 / NCIMB 10654 / HF)</name>
    <name type="common">Clostridium sticklandii</name>
    <dbReference type="NCBI Taxonomy" id="499177"/>
    <lineage>
        <taxon>Bacteria</taxon>
        <taxon>Bacillati</taxon>
        <taxon>Bacillota</taxon>
        <taxon>Clostridia</taxon>
        <taxon>Peptostreptococcales</taxon>
        <taxon>Filifactoraceae</taxon>
        <taxon>Acetoanaerobium</taxon>
    </lineage>
</organism>
<dbReference type="STRING" id="1511.CLOST_1247"/>
<dbReference type="KEGG" id="cst:CLOST_1247"/>
<dbReference type="EMBL" id="FP565809">
    <property type="protein sequence ID" value="CBH21367.1"/>
    <property type="molecule type" value="Genomic_DNA"/>
</dbReference>
<dbReference type="Proteomes" id="UP000007041">
    <property type="component" value="Chromosome"/>
</dbReference>
<evidence type="ECO:0000256" key="1">
    <source>
        <dbReference type="SAM" id="Phobius"/>
    </source>
</evidence>